<gene>
    <name evidence="9" type="ORF">LECACI_7A005622</name>
</gene>
<feature type="transmembrane region" description="Helical" evidence="7">
    <location>
        <begin position="379"/>
        <end position="401"/>
    </location>
</feature>
<dbReference type="AlphaFoldDB" id="A0AAI8Z0X7"/>
<organism evidence="9 10">
    <name type="scientific">Lecanosticta acicola</name>
    <dbReference type="NCBI Taxonomy" id="111012"/>
    <lineage>
        <taxon>Eukaryota</taxon>
        <taxon>Fungi</taxon>
        <taxon>Dikarya</taxon>
        <taxon>Ascomycota</taxon>
        <taxon>Pezizomycotina</taxon>
        <taxon>Dothideomycetes</taxon>
        <taxon>Dothideomycetidae</taxon>
        <taxon>Mycosphaerellales</taxon>
        <taxon>Mycosphaerellaceae</taxon>
        <taxon>Lecanosticta</taxon>
    </lineage>
</organism>
<evidence type="ECO:0000313" key="10">
    <source>
        <dbReference type="Proteomes" id="UP001296104"/>
    </source>
</evidence>
<sequence>MSEYKDSVSHEKEITTSSDGSIKPSHDTATLVNVADPDDGKSEGERRELDIKLVKKMDSYLVPWLCLTYLACFLDRTNIGNARLAGMEKDLDISGPQYNFSLTIFFISYAGFEPFTNLILKRVTPRVFFTVSVCVWGLCMMCTGLVSSYSGLLVARFFLGMCEAGLFPGVQYYLSMWYKRSEVGLRLALFFAMAALAGSFGGLLAAAIAHMDGVGGKSGWAWIFILEGSGTMVVGAFSWFMIFDWPDTARFLAPDERLRVRHRLAKGNLSNRGSDYDKRHVTEALKDWKTWVFGVMDMGNFMVLYAFSLFLPTILEGMGYEGTHAQLLSVPPYAVAALNTIFIGWLADRTRQRGICNMCLTSITVVGFIMLIATDNPHIQYAGTFLGAFGLYPTIPNNISWAANNVEGGYKRGVVLGIMVGLGNVNGIVSSNIYMKKEKPHYRTGHAVVLGYLIILHFGATALMRTKLALENKRRRQGLRDHILDGLTEDEIVVMGDKRPDFMYTL</sequence>
<evidence type="ECO:0000256" key="4">
    <source>
        <dbReference type="ARBA" id="ARBA00022989"/>
    </source>
</evidence>
<dbReference type="InterPro" id="IPR020846">
    <property type="entry name" value="MFS_dom"/>
</dbReference>
<feature type="transmembrane region" description="Helical" evidence="7">
    <location>
        <begin position="127"/>
        <end position="147"/>
    </location>
</feature>
<dbReference type="PANTHER" id="PTHR43791">
    <property type="entry name" value="PERMEASE-RELATED"/>
    <property type="match status" value="1"/>
</dbReference>
<feature type="transmembrane region" description="Helical" evidence="7">
    <location>
        <begin position="153"/>
        <end position="175"/>
    </location>
</feature>
<feature type="transmembrane region" description="Helical" evidence="7">
    <location>
        <begin position="220"/>
        <end position="242"/>
    </location>
</feature>
<comment type="subcellular location">
    <subcellularLocation>
        <location evidence="1">Membrane</location>
        <topology evidence="1">Multi-pass membrane protein</topology>
    </subcellularLocation>
</comment>
<feature type="region of interest" description="Disordered" evidence="6">
    <location>
        <begin position="1"/>
        <end position="43"/>
    </location>
</feature>
<feature type="transmembrane region" description="Helical" evidence="7">
    <location>
        <begin position="413"/>
        <end position="435"/>
    </location>
</feature>
<dbReference type="PANTHER" id="PTHR43791:SF19">
    <property type="entry name" value="TRANSPORTER, PUTATIVE (AFU_ORTHOLOGUE AFUA_1G01812)-RELATED"/>
    <property type="match status" value="1"/>
</dbReference>
<feature type="transmembrane region" description="Helical" evidence="7">
    <location>
        <begin position="447"/>
        <end position="466"/>
    </location>
</feature>
<feature type="transmembrane region" description="Helical" evidence="7">
    <location>
        <begin position="354"/>
        <end position="373"/>
    </location>
</feature>
<dbReference type="Proteomes" id="UP001296104">
    <property type="component" value="Unassembled WGS sequence"/>
</dbReference>
<keyword evidence="4 7" id="KW-1133">Transmembrane helix</keyword>
<accession>A0AAI8Z0X7</accession>
<dbReference type="FunFam" id="1.20.1250.20:FF:000034">
    <property type="entry name" value="MFS general substrate transporter"/>
    <property type="match status" value="1"/>
</dbReference>
<evidence type="ECO:0000256" key="1">
    <source>
        <dbReference type="ARBA" id="ARBA00004141"/>
    </source>
</evidence>
<evidence type="ECO:0000313" key="9">
    <source>
        <dbReference type="EMBL" id="CAK4030464.1"/>
    </source>
</evidence>
<dbReference type="EMBL" id="CAVMBE010000036">
    <property type="protein sequence ID" value="CAK4030464.1"/>
    <property type="molecule type" value="Genomic_DNA"/>
</dbReference>
<dbReference type="InterPro" id="IPR011701">
    <property type="entry name" value="MFS"/>
</dbReference>
<dbReference type="InterPro" id="IPR036259">
    <property type="entry name" value="MFS_trans_sf"/>
</dbReference>
<evidence type="ECO:0000259" key="8">
    <source>
        <dbReference type="PROSITE" id="PS50850"/>
    </source>
</evidence>
<keyword evidence="3 7" id="KW-0812">Transmembrane</keyword>
<proteinExistence type="predicted"/>
<evidence type="ECO:0000256" key="6">
    <source>
        <dbReference type="SAM" id="MobiDB-lite"/>
    </source>
</evidence>
<keyword evidence="5 7" id="KW-0472">Membrane</keyword>
<dbReference type="Pfam" id="PF07690">
    <property type="entry name" value="MFS_1"/>
    <property type="match status" value="1"/>
</dbReference>
<name>A0AAI8Z0X7_9PEZI</name>
<dbReference type="SUPFAM" id="SSF103473">
    <property type="entry name" value="MFS general substrate transporter"/>
    <property type="match status" value="1"/>
</dbReference>
<evidence type="ECO:0000256" key="3">
    <source>
        <dbReference type="ARBA" id="ARBA00022692"/>
    </source>
</evidence>
<dbReference type="FunFam" id="1.20.1250.20:FF:000068">
    <property type="entry name" value="MFS general substrate transporter"/>
    <property type="match status" value="1"/>
</dbReference>
<feature type="transmembrane region" description="Helical" evidence="7">
    <location>
        <begin position="187"/>
        <end position="208"/>
    </location>
</feature>
<protein>
    <submittedName>
        <fullName evidence="9">MFS general substrate transporter</fullName>
    </submittedName>
</protein>
<feature type="compositionally biased region" description="Basic and acidic residues" evidence="6">
    <location>
        <begin position="1"/>
        <end position="14"/>
    </location>
</feature>
<feature type="transmembrane region" description="Helical" evidence="7">
    <location>
        <begin position="288"/>
        <end position="310"/>
    </location>
</feature>
<feature type="transmembrane region" description="Helical" evidence="7">
    <location>
        <begin position="99"/>
        <end position="120"/>
    </location>
</feature>
<feature type="transmembrane region" description="Helical" evidence="7">
    <location>
        <begin position="330"/>
        <end position="347"/>
    </location>
</feature>
<keyword evidence="2" id="KW-0813">Transport</keyword>
<dbReference type="Gene3D" id="1.20.1250.20">
    <property type="entry name" value="MFS general substrate transporter like domains"/>
    <property type="match status" value="2"/>
</dbReference>
<evidence type="ECO:0000256" key="5">
    <source>
        <dbReference type="ARBA" id="ARBA00023136"/>
    </source>
</evidence>
<dbReference type="GO" id="GO:0022857">
    <property type="term" value="F:transmembrane transporter activity"/>
    <property type="evidence" value="ECO:0007669"/>
    <property type="project" value="InterPro"/>
</dbReference>
<comment type="caution">
    <text evidence="9">The sequence shown here is derived from an EMBL/GenBank/DDBJ whole genome shotgun (WGS) entry which is preliminary data.</text>
</comment>
<evidence type="ECO:0000256" key="2">
    <source>
        <dbReference type="ARBA" id="ARBA00022448"/>
    </source>
</evidence>
<dbReference type="PROSITE" id="PS50850">
    <property type="entry name" value="MFS"/>
    <property type="match status" value="1"/>
</dbReference>
<feature type="domain" description="Major facilitator superfamily (MFS) profile" evidence="8">
    <location>
        <begin position="61"/>
        <end position="474"/>
    </location>
</feature>
<dbReference type="GO" id="GO:0016020">
    <property type="term" value="C:membrane"/>
    <property type="evidence" value="ECO:0007669"/>
    <property type="project" value="UniProtKB-SubCell"/>
</dbReference>
<reference evidence="9" key="1">
    <citation type="submission" date="2023-11" db="EMBL/GenBank/DDBJ databases">
        <authorList>
            <person name="Alioto T."/>
            <person name="Alioto T."/>
            <person name="Gomez Garrido J."/>
        </authorList>
    </citation>
    <scope>NUCLEOTIDE SEQUENCE</scope>
</reference>
<evidence type="ECO:0000256" key="7">
    <source>
        <dbReference type="SAM" id="Phobius"/>
    </source>
</evidence>
<keyword evidence="10" id="KW-1185">Reference proteome</keyword>